<reference evidence="1" key="1">
    <citation type="submission" date="2015-05" db="UniProtKB">
        <authorList>
            <consortium name="EnsemblMetazoa"/>
        </authorList>
    </citation>
    <scope>IDENTIFICATION</scope>
</reference>
<evidence type="ECO:0000313" key="1">
    <source>
        <dbReference type="EnsemblMetazoa" id="RPRC005376-PA"/>
    </source>
</evidence>
<dbReference type="VEuPathDB" id="VectorBase:RPRC005376"/>
<protein>
    <submittedName>
        <fullName evidence="1">Uncharacterized protein</fullName>
    </submittedName>
</protein>
<dbReference type="InParanoid" id="T1HMV2"/>
<accession>T1HMV2</accession>
<dbReference type="EnsemblMetazoa" id="RPRC005376-RA">
    <property type="protein sequence ID" value="RPRC005376-PA"/>
    <property type="gene ID" value="RPRC005376"/>
</dbReference>
<dbReference type="STRING" id="13249.T1HMV2"/>
<evidence type="ECO:0000313" key="2">
    <source>
        <dbReference type="Proteomes" id="UP000015103"/>
    </source>
</evidence>
<proteinExistence type="predicted"/>
<dbReference type="AlphaFoldDB" id="T1HMV2"/>
<dbReference type="Proteomes" id="UP000015103">
    <property type="component" value="Unassembled WGS sequence"/>
</dbReference>
<dbReference type="EMBL" id="ACPB03008135">
    <property type="status" value="NOT_ANNOTATED_CDS"/>
    <property type="molecule type" value="Genomic_DNA"/>
</dbReference>
<keyword evidence="2" id="KW-1185">Reference proteome</keyword>
<sequence length="151" mass="17423">MGGQKFQYDESGGTFFYFLLSFLALLLIPSTYYWWPRKQVEDPTKDEKDCHCPGCKRKKTILKSNEPWKGTKEVLTISYSPQKRGNREATGVSVVWEDDLDGDVMISGGQEDWNESASSDESFYSEFVQPDQQTEFPGLCGWLDLKHKMER</sequence>
<name>T1HMV2_RHOPR</name>
<dbReference type="HOGENOM" id="CLU_1733762_0_0_1"/>
<dbReference type="eggNOG" id="KOG0721">
    <property type="taxonomic scope" value="Eukaryota"/>
</dbReference>
<organism evidence="1 2">
    <name type="scientific">Rhodnius prolixus</name>
    <name type="common">Triatomid bug</name>
    <dbReference type="NCBI Taxonomy" id="13249"/>
    <lineage>
        <taxon>Eukaryota</taxon>
        <taxon>Metazoa</taxon>
        <taxon>Ecdysozoa</taxon>
        <taxon>Arthropoda</taxon>
        <taxon>Hexapoda</taxon>
        <taxon>Insecta</taxon>
        <taxon>Pterygota</taxon>
        <taxon>Neoptera</taxon>
        <taxon>Paraneoptera</taxon>
        <taxon>Hemiptera</taxon>
        <taxon>Heteroptera</taxon>
        <taxon>Panheteroptera</taxon>
        <taxon>Cimicomorpha</taxon>
        <taxon>Reduviidae</taxon>
        <taxon>Triatominae</taxon>
        <taxon>Rhodnius</taxon>
    </lineage>
</organism>